<comment type="function">
    <text evidence="7">Catalyzes the addition of meso-diaminopimelic acid to the nucleotide precursor UDP-N-acetylmuramoyl-L-alanyl-D-glutamate (UMAG) in the biosynthesis of bacterial cell-wall peptidoglycan.</text>
</comment>
<dbReference type="SUPFAM" id="SSF63418">
    <property type="entry name" value="MurE/MurF N-terminal domain"/>
    <property type="match status" value="1"/>
</dbReference>
<accession>B3ERZ3</accession>
<feature type="binding site" evidence="7">
    <location>
        <position position="382"/>
    </location>
    <ligand>
        <name>meso-2,6-diaminopimelate</name>
        <dbReference type="ChEBI" id="CHEBI:57791"/>
    </ligand>
</feature>
<proteinExistence type="inferred from homology"/>
<keyword evidence="6 7" id="KW-0961">Cell wall biogenesis/degradation</keyword>
<dbReference type="InterPro" id="IPR036615">
    <property type="entry name" value="Mur_ligase_C_dom_sf"/>
</dbReference>
<dbReference type="InterPro" id="IPR000713">
    <property type="entry name" value="Mur_ligase_N"/>
</dbReference>
<keyword evidence="7" id="KW-0547">Nucleotide-binding</keyword>
<organism evidence="12 13">
    <name type="scientific">Amoebophilus asiaticus (strain 5a2)</name>
    <dbReference type="NCBI Taxonomy" id="452471"/>
    <lineage>
        <taxon>Bacteria</taxon>
        <taxon>Pseudomonadati</taxon>
        <taxon>Bacteroidota</taxon>
        <taxon>Cytophagia</taxon>
        <taxon>Cytophagales</taxon>
        <taxon>Amoebophilaceae</taxon>
        <taxon>Candidatus Amoebophilus</taxon>
    </lineage>
</organism>
<comment type="subcellular location">
    <subcellularLocation>
        <location evidence="7 8">Cytoplasm</location>
    </subcellularLocation>
</comment>
<dbReference type="GO" id="GO:0008765">
    <property type="term" value="F:UDP-N-acetylmuramoylalanyl-D-glutamate-2,6-diaminopimelate ligase activity"/>
    <property type="evidence" value="ECO:0007669"/>
    <property type="project" value="UniProtKB-UniRule"/>
</dbReference>
<dbReference type="Gene3D" id="3.40.1390.10">
    <property type="entry name" value="MurE/MurF, N-terminal domain"/>
    <property type="match status" value="1"/>
</dbReference>
<dbReference type="HOGENOM" id="CLU_022291_4_1_10"/>
<comment type="similarity">
    <text evidence="1 7">Belongs to the MurCDEF family. MurE subfamily.</text>
</comment>
<comment type="cofactor">
    <cofactor evidence="7">
        <name>Mg(2+)</name>
        <dbReference type="ChEBI" id="CHEBI:18420"/>
    </cofactor>
</comment>
<keyword evidence="5 7" id="KW-0131">Cell cycle</keyword>
<evidence type="ECO:0000256" key="5">
    <source>
        <dbReference type="ARBA" id="ARBA00023306"/>
    </source>
</evidence>
<evidence type="ECO:0000256" key="6">
    <source>
        <dbReference type="ARBA" id="ARBA00023316"/>
    </source>
</evidence>
<keyword evidence="4 7" id="KW-0573">Peptidoglycan synthesis</keyword>
<dbReference type="KEGG" id="aas:Aasi_0594"/>
<dbReference type="InterPro" id="IPR036565">
    <property type="entry name" value="Mur-like_cat_sf"/>
</dbReference>
<dbReference type="GO" id="GO:0000287">
    <property type="term" value="F:magnesium ion binding"/>
    <property type="evidence" value="ECO:0007669"/>
    <property type="project" value="UniProtKB-UniRule"/>
</dbReference>
<dbReference type="GO" id="GO:0005737">
    <property type="term" value="C:cytoplasm"/>
    <property type="evidence" value="ECO:0007669"/>
    <property type="project" value="UniProtKB-SubCell"/>
</dbReference>
<dbReference type="OrthoDB" id="9800958at2"/>
<dbReference type="Pfam" id="PF01225">
    <property type="entry name" value="Mur_ligase"/>
    <property type="match status" value="1"/>
</dbReference>
<evidence type="ECO:0000256" key="4">
    <source>
        <dbReference type="ARBA" id="ARBA00022984"/>
    </source>
</evidence>
<comment type="pathway">
    <text evidence="7 8">Cell wall biogenesis; peptidoglycan biosynthesis.</text>
</comment>
<feature type="binding site" evidence="7">
    <location>
        <position position="181"/>
    </location>
    <ligand>
        <name>UDP-N-acetyl-alpha-D-muramoyl-L-alanyl-D-glutamate</name>
        <dbReference type="ChEBI" id="CHEBI:83900"/>
    </ligand>
</feature>
<dbReference type="PANTHER" id="PTHR23135:SF4">
    <property type="entry name" value="UDP-N-ACETYLMURAMOYL-L-ALANYL-D-GLUTAMATE--2,6-DIAMINOPIMELATE LIGASE MURE HOMOLOG, CHLOROPLASTIC"/>
    <property type="match status" value="1"/>
</dbReference>
<dbReference type="PANTHER" id="PTHR23135">
    <property type="entry name" value="MUR LIGASE FAMILY MEMBER"/>
    <property type="match status" value="1"/>
</dbReference>
<feature type="modified residue" description="N6-carboxylysine" evidence="7">
    <location>
        <position position="221"/>
    </location>
</feature>
<keyword evidence="7" id="KW-0067">ATP-binding</keyword>
<dbReference type="NCBIfam" id="TIGR01085">
    <property type="entry name" value="murE"/>
    <property type="match status" value="1"/>
</dbReference>
<dbReference type="GO" id="GO:0009252">
    <property type="term" value="P:peptidoglycan biosynthetic process"/>
    <property type="evidence" value="ECO:0007669"/>
    <property type="project" value="UniProtKB-UniRule"/>
</dbReference>
<dbReference type="AlphaFoldDB" id="B3ERZ3"/>
<evidence type="ECO:0000256" key="8">
    <source>
        <dbReference type="RuleBase" id="RU004135"/>
    </source>
</evidence>
<dbReference type="GO" id="GO:0051301">
    <property type="term" value="P:cell division"/>
    <property type="evidence" value="ECO:0007669"/>
    <property type="project" value="UniProtKB-KW"/>
</dbReference>
<feature type="binding site" evidence="7">
    <location>
        <begin position="154"/>
        <end position="155"/>
    </location>
    <ligand>
        <name>UDP-N-acetyl-alpha-D-muramoyl-L-alanyl-D-glutamate</name>
        <dbReference type="ChEBI" id="CHEBI:83900"/>
    </ligand>
</feature>
<feature type="binding site" evidence="7">
    <location>
        <position position="187"/>
    </location>
    <ligand>
        <name>UDP-N-acetyl-alpha-D-muramoyl-L-alanyl-D-glutamate</name>
        <dbReference type="ChEBI" id="CHEBI:83900"/>
    </ligand>
</feature>
<dbReference type="Pfam" id="PF02875">
    <property type="entry name" value="Mur_ligase_C"/>
    <property type="match status" value="1"/>
</dbReference>
<feature type="binding site" evidence="7">
    <location>
        <position position="463"/>
    </location>
    <ligand>
        <name>meso-2,6-diaminopimelate</name>
        <dbReference type="ChEBI" id="CHEBI:57791"/>
    </ligand>
</feature>
<evidence type="ECO:0000256" key="3">
    <source>
        <dbReference type="ARBA" id="ARBA00022960"/>
    </source>
</evidence>
<dbReference type="Proteomes" id="UP000001227">
    <property type="component" value="Chromosome"/>
</dbReference>
<keyword evidence="7" id="KW-0436">Ligase</keyword>
<protein>
    <recommendedName>
        <fullName evidence="7">UDP-N-acetylmuramoyl-L-alanyl-D-glutamate--2,6-diaminopimelate ligase</fullName>
        <ecNumber evidence="7">6.3.2.13</ecNumber>
    </recommendedName>
    <alternativeName>
        <fullName evidence="7">Meso-A2pm-adding enzyme</fullName>
    </alternativeName>
    <alternativeName>
        <fullName evidence="7">Meso-diaminopimelate-adding enzyme</fullName>
    </alternativeName>
    <alternativeName>
        <fullName evidence="7">UDP-MurNAc-L-Ala-D-Glu:meso-diaminopimelate ligase</fullName>
    </alternativeName>
    <alternativeName>
        <fullName evidence="7">UDP-MurNAc-tripeptide synthetase</fullName>
    </alternativeName>
    <alternativeName>
        <fullName evidence="7">UDP-N-acetylmuramyl-tripeptide synthetase</fullName>
    </alternativeName>
</protein>
<reference evidence="12 13" key="1">
    <citation type="journal article" date="2010" name="J. Bacteriol.">
        <title>The genome of the amoeba symbiont 'Candidatus Amoebophilus asiaticus' reveals common mechanisms for host cell interaction among amoeba-associated bacteria.</title>
        <authorList>
            <person name="Schmitz-Esser S."/>
            <person name="Tischler P."/>
            <person name="Arnold R."/>
            <person name="Montanaro J."/>
            <person name="Wagner M."/>
            <person name="Rattei T."/>
            <person name="Horn M."/>
        </authorList>
    </citation>
    <scope>NUCLEOTIDE SEQUENCE [LARGE SCALE GENOMIC DNA]</scope>
    <source>
        <strain evidence="12 13">5a2</strain>
    </source>
</reference>
<dbReference type="STRING" id="452471.Aasi_0594"/>
<dbReference type="InterPro" id="IPR013221">
    <property type="entry name" value="Mur_ligase_cen"/>
</dbReference>
<dbReference type="EMBL" id="CP001102">
    <property type="protein sequence ID" value="ACE05995.1"/>
    <property type="molecule type" value="Genomic_DNA"/>
</dbReference>
<feature type="short sequence motif" description="Meso-diaminopimelate recognition motif" evidence="7">
    <location>
        <begin position="406"/>
        <end position="409"/>
    </location>
</feature>
<comment type="PTM">
    <text evidence="7">Carboxylation is probably crucial for Mg(2+) binding and, consequently, for the gamma-phosphate positioning of ATP.</text>
</comment>
<evidence type="ECO:0000256" key="2">
    <source>
        <dbReference type="ARBA" id="ARBA00022618"/>
    </source>
</evidence>
<dbReference type="HAMAP" id="MF_00208">
    <property type="entry name" value="MurE"/>
    <property type="match status" value="1"/>
</dbReference>
<evidence type="ECO:0000256" key="7">
    <source>
        <dbReference type="HAMAP-Rule" id="MF_00208"/>
    </source>
</evidence>
<comment type="caution">
    <text evidence="7">Lacks conserved residue(s) required for the propagation of feature annotation.</text>
</comment>
<dbReference type="eggNOG" id="COG0769">
    <property type="taxonomic scope" value="Bacteria"/>
</dbReference>
<comment type="catalytic activity">
    <reaction evidence="7">
        <text>UDP-N-acetyl-alpha-D-muramoyl-L-alanyl-D-glutamate + meso-2,6-diaminopimelate + ATP = UDP-N-acetyl-alpha-D-muramoyl-L-alanyl-gamma-D-glutamyl-meso-2,6-diaminopimelate + ADP + phosphate + H(+)</text>
        <dbReference type="Rhea" id="RHEA:23676"/>
        <dbReference type="ChEBI" id="CHEBI:15378"/>
        <dbReference type="ChEBI" id="CHEBI:30616"/>
        <dbReference type="ChEBI" id="CHEBI:43474"/>
        <dbReference type="ChEBI" id="CHEBI:57791"/>
        <dbReference type="ChEBI" id="CHEBI:83900"/>
        <dbReference type="ChEBI" id="CHEBI:83905"/>
        <dbReference type="ChEBI" id="CHEBI:456216"/>
        <dbReference type="EC" id="6.3.2.13"/>
    </reaction>
</comment>
<dbReference type="InterPro" id="IPR035911">
    <property type="entry name" value="MurE/MurF_N"/>
</dbReference>
<feature type="binding site" evidence="7">
    <location>
        <position position="189"/>
    </location>
    <ligand>
        <name>UDP-N-acetyl-alpha-D-muramoyl-L-alanyl-D-glutamate</name>
        <dbReference type="ChEBI" id="CHEBI:83900"/>
    </ligand>
</feature>
<dbReference type="SUPFAM" id="SSF53623">
    <property type="entry name" value="MurD-like peptide ligases, catalytic domain"/>
    <property type="match status" value="1"/>
</dbReference>
<dbReference type="GO" id="GO:0005524">
    <property type="term" value="F:ATP binding"/>
    <property type="evidence" value="ECO:0007669"/>
    <property type="project" value="UniProtKB-UniRule"/>
</dbReference>
<evidence type="ECO:0000259" key="9">
    <source>
        <dbReference type="Pfam" id="PF01225"/>
    </source>
</evidence>
<dbReference type="GO" id="GO:0071555">
    <property type="term" value="P:cell wall organization"/>
    <property type="evidence" value="ECO:0007669"/>
    <property type="project" value="UniProtKB-KW"/>
</dbReference>
<dbReference type="EC" id="6.3.2.13" evidence="7"/>
<name>B3ERZ3_AMOA5</name>
<gene>
    <name evidence="7" type="primary">murE</name>
    <name evidence="12" type="ordered locus">Aasi_0594</name>
</gene>
<evidence type="ECO:0000256" key="1">
    <source>
        <dbReference type="ARBA" id="ARBA00005898"/>
    </source>
</evidence>
<feature type="domain" description="Mur ligase central" evidence="11">
    <location>
        <begin position="110"/>
        <end position="306"/>
    </location>
</feature>
<dbReference type="Pfam" id="PF08245">
    <property type="entry name" value="Mur_ligase_M"/>
    <property type="match status" value="1"/>
</dbReference>
<evidence type="ECO:0000259" key="10">
    <source>
        <dbReference type="Pfam" id="PF02875"/>
    </source>
</evidence>
<dbReference type="InterPro" id="IPR004101">
    <property type="entry name" value="Mur_ligase_C"/>
</dbReference>
<feature type="binding site" evidence="7">
    <location>
        <begin position="112"/>
        <end position="118"/>
    </location>
    <ligand>
        <name>ATP</name>
        <dbReference type="ChEBI" id="CHEBI:30616"/>
    </ligand>
</feature>
<feature type="binding site" evidence="7">
    <location>
        <position position="29"/>
    </location>
    <ligand>
        <name>UDP-N-acetyl-alpha-D-muramoyl-L-alanyl-D-glutamate</name>
        <dbReference type="ChEBI" id="CHEBI:83900"/>
    </ligand>
</feature>
<keyword evidence="3 7" id="KW-0133">Cell shape</keyword>
<dbReference type="Gene3D" id="3.90.190.20">
    <property type="entry name" value="Mur ligase, C-terminal domain"/>
    <property type="match status" value="1"/>
</dbReference>
<dbReference type="InterPro" id="IPR005761">
    <property type="entry name" value="UDP-N-AcMur-Glu-dNH2Pim_ligase"/>
</dbReference>
<dbReference type="Gene3D" id="3.40.1190.10">
    <property type="entry name" value="Mur-like, catalytic domain"/>
    <property type="match status" value="1"/>
</dbReference>
<dbReference type="GO" id="GO:0008360">
    <property type="term" value="P:regulation of cell shape"/>
    <property type="evidence" value="ECO:0007669"/>
    <property type="project" value="UniProtKB-KW"/>
</dbReference>
<keyword evidence="7" id="KW-0460">Magnesium</keyword>
<dbReference type="NCBIfam" id="NF001126">
    <property type="entry name" value="PRK00139.1-4"/>
    <property type="match status" value="1"/>
</dbReference>
<dbReference type="UniPathway" id="UPA00219"/>
<feature type="binding site" evidence="7">
    <location>
        <begin position="406"/>
        <end position="409"/>
    </location>
    <ligand>
        <name>meso-2,6-diaminopimelate</name>
        <dbReference type="ChEBI" id="CHEBI:57791"/>
    </ligand>
</feature>
<evidence type="ECO:0000313" key="12">
    <source>
        <dbReference type="EMBL" id="ACE05995.1"/>
    </source>
</evidence>
<evidence type="ECO:0000313" key="13">
    <source>
        <dbReference type="Proteomes" id="UP000001227"/>
    </source>
</evidence>
<keyword evidence="13" id="KW-1185">Reference proteome</keyword>
<feature type="binding site" evidence="7">
    <location>
        <position position="31"/>
    </location>
    <ligand>
        <name>UDP-N-acetyl-alpha-D-muramoyl-L-alanyl-D-glutamate</name>
        <dbReference type="ChEBI" id="CHEBI:83900"/>
    </ligand>
</feature>
<feature type="domain" description="Mur ligase C-terminal" evidence="10">
    <location>
        <begin position="328"/>
        <end position="461"/>
    </location>
</feature>
<evidence type="ECO:0000259" key="11">
    <source>
        <dbReference type="Pfam" id="PF08245"/>
    </source>
</evidence>
<keyword evidence="2 7" id="KW-0132">Cell division</keyword>
<keyword evidence="7" id="KW-0963">Cytoplasm</keyword>
<feature type="domain" description="Mur ligase N-terminal catalytic" evidence="9">
    <location>
        <begin position="24"/>
        <end position="98"/>
    </location>
</feature>
<feature type="binding site" evidence="7">
    <location>
        <position position="459"/>
    </location>
    <ligand>
        <name>meso-2,6-diaminopimelate</name>
        <dbReference type="ChEBI" id="CHEBI:57791"/>
    </ligand>
</feature>
<sequence length="487" mass="53783">MIILQELLNKVSVQQIIGDTNLPIKSICLDSREAEKDSLFIALPGSQVDGHQYIADAIALGSKAIICEKYPEHLATHVTYIQVSNVTQALGTIASNFYKNPSTKLKLVAVTGTSGKTSTVHLLYRLFRQLGYSVGMLSTIHNQINDQAFPSTLTTPNAIDINKALAQMVTAGCQFCFMEASSHAIVQNRLAGLELAGALFLNISHDHLDYHLTFDAYIQAKKKLFDELTANAFVLYNIDDKRGKIMIQNTRATTYSMAIQRPADFTAQVLANTWQGLELRIGGQNVWFQLLGTFNASNLLAAYATACLLGQPSQDILVALSSIKPITGRFQHIHTPKKPDVIIDYAHKPEALEKILLSIQQIRESAKQQGKIITIIGCGGNRDTQKRPMMARIAYKLSDQLILTSDNPRYEDPKAIIEEMKQGLRSAEQLKTITIIDRAEAIQAAYQMAQPADIILIAGKGHENYQEIAGIKYPLSDEEIVSKLMAV</sequence>
<dbReference type="SUPFAM" id="SSF53244">
    <property type="entry name" value="MurD-like peptide ligases, peptide-binding domain"/>
    <property type="match status" value="1"/>
</dbReference>